<evidence type="ECO:0000256" key="1">
    <source>
        <dbReference type="PROSITE-ProRule" id="PRU00023"/>
    </source>
</evidence>
<keyword evidence="4" id="KW-1185">Reference proteome</keyword>
<reference evidence="4" key="1">
    <citation type="journal article" date="2023" name="Commun. Biol.">
        <title>Genome analysis of Parmales, the sister group of diatoms, reveals the evolutionary specialization of diatoms from phago-mixotrophs to photoautotrophs.</title>
        <authorList>
            <person name="Ban H."/>
            <person name="Sato S."/>
            <person name="Yoshikawa S."/>
            <person name="Yamada K."/>
            <person name="Nakamura Y."/>
            <person name="Ichinomiya M."/>
            <person name="Sato N."/>
            <person name="Blanc-Mathieu R."/>
            <person name="Endo H."/>
            <person name="Kuwata A."/>
            <person name="Ogata H."/>
        </authorList>
    </citation>
    <scope>NUCLEOTIDE SEQUENCE [LARGE SCALE GENOMIC DNA]</scope>
</reference>
<dbReference type="InterPro" id="IPR002110">
    <property type="entry name" value="Ankyrin_rpt"/>
</dbReference>
<dbReference type="Gene3D" id="3.40.50.620">
    <property type="entry name" value="HUPs"/>
    <property type="match status" value="1"/>
</dbReference>
<dbReference type="SUPFAM" id="SSF48403">
    <property type="entry name" value="Ankyrin repeat"/>
    <property type="match status" value="1"/>
</dbReference>
<dbReference type="InterPro" id="IPR003848">
    <property type="entry name" value="DUF218"/>
</dbReference>
<dbReference type="PANTHER" id="PTHR30336">
    <property type="entry name" value="INNER MEMBRANE PROTEIN, PROBABLE PERMEASE"/>
    <property type="match status" value="1"/>
</dbReference>
<evidence type="ECO:0000313" key="4">
    <source>
        <dbReference type="Proteomes" id="UP001165065"/>
    </source>
</evidence>
<feature type="repeat" description="ANK" evidence="1">
    <location>
        <begin position="217"/>
        <end position="249"/>
    </location>
</feature>
<gene>
    <name evidence="3" type="ORF">TrCOL_g7744</name>
</gene>
<sequence>MNTPASIAIVILGFAHRHSEAANLRVSHGVSLYKSLSHSHTCWLILTGGDTASVGCTEAEHMKAMAISEGVPEGRVLTEDKARYTIENAIFVRRIVEDIGGVGEVKIVTNEFHSKRSHLIFQSVFSSSSLVLTSSPCPNGAKLFSETGRALESWLLAEESQLSLLRSENGSDVGNMLVRRIKAHSSPPLAAKSNNVGALRSVWSKGEGSESNNAGRGGSGALHYAVLYRCKEAVKWLLEEGADPNEVNENGATPLHFAIKDKEGKGIRDMLIKAGGDLSVKGKSAMWEGEKDVDEAISCQRGKGGMGNTRLKLIGSLMAFGDLIYAPLISMARDGDVEGVLRWLDENEGEGGMDVDGPEGWEGSTALCHAASGGSLEVCRILVERGGANVGLPREPRANALHYSVFKMHKGVFNYLMGLEGGKEAKSRRGESQLWGSMGAVDCGELARWNVKEAERFVELCEGR</sequence>
<feature type="domain" description="DUF218" evidence="2">
    <location>
        <begin position="8"/>
        <end position="138"/>
    </location>
</feature>
<keyword evidence="1" id="KW-0040">ANK repeat</keyword>
<dbReference type="Proteomes" id="UP001165065">
    <property type="component" value="Unassembled WGS sequence"/>
</dbReference>
<dbReference type="GO" id="GO:0005886">
    <property type="term" value="C:plasma membrane"/>
    <property type="evidence" value="ECO:0007669"/>
    <property type="project" value="TreeGrafter"/>
</dbReference>
<dbReference type="OrthoDB" id="4772757at2759"/>
<dbReference type="SMART" id="SM00248">
    <property type="entry name" value="ANK"/>
    <property type="match status" value="4"/>
</dbReference>
<dbReference type="AlphaFoldDB" id="A0A9W7GIY1"/>
<feature type="repeat" description="ANK" evidence="1">
    <location>
        <begin position="250"/>
        <end position="283"/>
    </location>
</feature>
<dbReference type="Pfam" id="PF13637">
    <property type="entry name" value="Ank_4"/>
    <property type="match status" value="1"/>
</dbReference>
<dbReference type="Gene3D" id="1.25.40.20">
    <property type="entry name" value="Ankyrin repeat-containing domain"/>
    <property type="match status" value="2"/>
</dbReference>
<dbReference type="PANTHER" id="PTHR30336:SF20">
    <property type="entry name" value="DUF218 DOMAIN-CONTAINING PROTEIN"/>
    <property type="match status" value="1"/>
</dbReference>
<evidence type="ECO:0000259" key="2">
    <source>
        <dbReference type="Pfam" id="PF02698"/>
    </source>
</evidence>
<dbReference type="EMBL" id="BRYA01001490">
    <property type="protein sequence ID" value="GMI44730.1"/>
    <property type="molecule type" value="Genomic_DNA"/>
</dbReference>
<dbReference type="PROSITE" id="PS50297">
    <property type="entry name" value="ANK_REP_REGION"/>
    <property type="match status" value="2"/>
</dbReference>
<organism evidence="3 4">
    <name type="scientific">Triparma columacea</name>
    <dbReference type="NCBI Taxonomy" id="722753"/>
    <lineage>
        <taxon>Eukaryota</taxon>
        <taxon>Sar</taxon>
        <taxon>Stramenopiles</taxon>
        <taxon>Ochrophyta</taxon>
        <taxon>Bolidophyceae</taxon>
        <taxon>Parmales</taxon>
        <taxon>Triparmaceae</taxon>
        <taxon>Triparma</taxon>
    </lineage>
</organism>
<comment type="caution">
    <text evidence="3">The sequence shown here is derived from an EMBL/GenBank/DDBJ whole genome shotgun (WGS) entry which is preliminary data.</text>
</comment>
<protein>
    <recommendedName>
        <fullName evidence="2">DUF218 domain-containing protein</fullName>
    </recommendedName>
</protein>
<proteinExistence type="predicted"/>
<dbReference type="CDD" id="cd06259">
    <property type="entry name" value="YdcF-like"/>
    <property type="match status" value="1"/>
</dbReference>
<dbReference type="InterPro" id="IPR014729">
    <property type="entry name" value="Rossmann-like_a/b/a_fold"/>
</dbReference>
<accession>A0A9W7GIY1</accession>
<evidence type="ECO:0000313" key="3">
    <source>
        <dbReference type="EMBL" id="GMI44730.1"/>
    </source>
</evidence>
<dbReference type="Pfam" id="PF12796">
    <property type="entry name" value="Ank_2"/>
    <property type="match status" value="1"/>
</dbReference>
<dbReference type="InterPro" id="IPR051599">
    <property type="entry name" value="Cell_Envelope_Assoc"/>
</dbReference>
<dbReference type="InterPro" id="IPR036770">
    <property type="entry name" value="Ankyrin_rpt-contain_sf"/>
</dbReference>
<dbReference type="PROSITE" id="PS50088">
    <property type="entry name" value="ANK_REPEAT"/>
    <property type="match status" value="2"/>
</dbReference>
<dbReference type="Pfam" id="PF02698">
    <property type="entry name" value="DUF218"/>
    <property type="match status" value="1"/>
</dbReference>
<name>A0A9W7GIY1_9STRA</name>